<dbReference type="EMBL" id="CP032624">
    <property type="protein sequence ID" value="AYG03153.1"/>
    <property type="molecule type" value="Genomic_DNA"/>
</dbReference>
<dbReference type="Gene3D" id="3.30.530.20">
    <property type="match status" value="1"/>
</dbReference>
<dbReference type="Pfam" id="PF06240">
    <property type="entry name" value="COXG"/>
    <property type="match status" value="1"/>
</dbReference>
<dbReference type="PANTHER" id="PTHR38588:SF1">
    <property type="entry name" value="BLL0334 PROTEIN"/>
    <property type="match status" value="1"/>
</dbReference>
<protein>
    <recommendedName>
        <fullName evidence="4">Carbon monoxide dehydrogenase</fullName>
    </recommendedName>
</protein>
<proteinExistence type="predicted"/>
<accession>A0A387BGW6</accession>
<organism evidence="2 3">
    <name type="scientific">Gryllotalpicola protaetiae</name>
    <dbReference type="NCBI Taxonomy" id="2419771"/>
    <lineage>
        <taxon>Bacteria</taxon>
        <taxon>Bacillati</taxon>
        <taxon>Actinomycetota</taxon>
        <taxon>Actinomycetes</taxon>
        <taxon>Micrococcales</taxon>
        <taxon>Microbacteriaceae</taxon>
        <taxon>Gryllotalpicola</taxon>
    </lineage>
</organism>
<evidence type="ECO:0000256" key="1">
    <source>
        <dbReference type="SAM" id="MobiDB-lite"/>
    </source>
</evidence>
<feature type="region of interest" description="Disordered" evidence="1">
    <location>
        <begin position="103"/>
        <end position="122"/>
    </location>
</feature>
<dbReference type="InterPro" id="IPR010419">
    <property type="entry name" value="CO_DH_gsu"/>
</dbReference>
<name>A0A387BGW6_9MICO</name>
<reference evidence="2 3" key="1">
    <citation type="submission" date="2018-09" db="EMBL/GenBank/DDBJ databases">
        <title>Genome sequencing of strain 2DFW10M-5.</title>
        <authorList>
            <person name="Heo J."/>
            <person name="Kim S.-J."/>
            <person name="Kwon S.-W."/>
        </authorList>
    </citation>
    <scope>NUCLEOTIDE SEQUENCE [LARGE SCALE GENOMIC DNA]</scope>
    <source>
        <strain evidence="2 3">2DFW10M-5</strain>
    </source>
</reference>
<dbReference type="PANTHER" id="PTHR38588">
    <property type="entry name" value="BLL0334 PROTEIN"/>
    <property type="match status" value="1"/>
</dbReference>
<dbReference type="InterPro" id="IPR023393">
    <property type="entry name" value="START-like_dom_sf"/>
</dbReference>
<dbReference type="AlphaFoldDB" id="A0A387BGW6"/>
<dbReference type="KEGG" id="gry:D7I44_06165"/>
<dbReference type="Proteomes" id="UP000275069">
    <property type="component" value="Chromosome"/>
</dbReference>
<dbReference type="OrthoDB" id="9808623at2"/>
<evidence type="ECO:0000313" key="3">
    <source>
        <dbReference type="Proteomes" id="UP000275069"/>
    </source>
</evidence>
<keyword evidence="3" id="KW-1185">Reference proteome</keyword>
<feature type="compositionally biased region" description="Basic and acidic residues" evidence="1">
    <location>
        <begin position="103"/>
        <end position="120"/>
    </location>
</feature>
<evidence type="ECO:0000313" key="2">
    <source>
        <dbReference type="EMBL" id="AYG03153.1"/>
    </source>
</evidence>
<evidence type="ECO:0008006" key="4">
    <source>
        <dbReference type="Google" id="ProtNLM"/>
    </source>
</evidence>
<dbReference type="SUPFAM" id="SSF55961">
    <property type="entry name" value="Bet v1-like"/>
    <property type="match status" value="1"/>
</dbReference>
<sequence>MANALRSTFPCDEGRWHCRARPWCRVPRDQHGSEAVIRIAERVAVDASVDEVWKVLSDLPTVVSCIPGAELLGDGPDGFEVAITVRFGPMRIGFSGSGTVDFDERERSGRVEGKGRDRRGATKTTASGVFAVVPAGEAASEITADGEVRLSGPLVGVVERGAQFVVAGMARDFAKAVAARCGQEREVS</sequence>
<gene>
    <name evidence="2" type="ORF">D7I44_06165</name>
</gene>